<gene>
    <name evidence="1" type="ORF">BC936DRAFT_140645</name>
</gene>
<feature type="non-terminal residue" evidence="1">
    <location>
        <position position="24"/>
    </location>
</feature>
<accession>A0A433AHG0</accession>
<protein>
    <submittedName>
        <fullName evidence="1">Uncharacterized protein</fullName>
    </submittedName>
</protein>
<proteinExistence type="predicted"/>
<evidence type="ECO:0000313" key="2">
    <source>
        <dbReference type="Proteomes" id="UP000268093"/>
    </source>
</evidence>
<name>A0A433AHG0_9FUNG</name>
<organism evidence="1 2">
    <name type="scientific">Jimgerdemannia flammicorona</name>
    <dbReference type="NCBI Taxonomy" id="994334"/>
    <lineage>
        <taxon>Eukaryota</taxon>
        <taxon>Fungi</taxon>
        <taxon>Fungi incertae sedis</taxon>
        <taxon>Mucoromycota</taxon>
        <taxon>Mucoromycotina</taxon>
        <taxon>Endogonomycetes</taxon>
        <taxon>Endogonales</taxon>
        <taxon>Endogonaceae</taxon>
        <taxon>Jimgerdemannia</taxon>
    </lineage>
</organism>
<dbReference type="Proteomes" id="UP000268093">
    <property type="component" value="Unassembled WGS sequence"/>
</dbReference>
<comment type="caution">
    <text evidence="1">The sequence shown here is derived from an EMBL/GenBank/DDBJ whole genome shotgun (WGS) entry which is preliminary data.</text>
</comment>
<dbReference type="EMBL" id="RBNI01017511">
    <property type="protein sequence ID" value="RUP02120.1"/>
    <property type="molecule type" value="Genomic_DNA"/>
</dbReference>
<dbReference type="AlphaFoldDB" id="A0A433AHG0"/>
<keyword evidence="2" id="KW-1185">Reference proteome</keyword>
<evidence type="ECO:0000313" key="1">
    <source>
        <dbReference type="EMBL" id="RUP02120.1"/>
    </source>
</evidence>
<reference evidence="1 2" key="1">
    <citation type="journal article" date="2018" name="New Phytol.">
        <title>Phylogenomics of Endogonaceae and evolution of mycorrhizas within Mucoromycota.</title>
        <authorList>
            <person name="Chang Y."/>
            <person name="Desiro A."/>
            <person name="Na H."/>
            <person name="Sandor L."/>
            <person name="Lipzen A."/>
            <person name="Clum A."/>
            <person name="Barry K."/>
            <person name="Grigoriev I.V."/>
            <person name="Martin F.M."/>
            <person name="Stajich J.E."/>
            <person name="Smith M.E."/>
            <person name="Bonito G."/>
            <person name="Spatafora J.W."/>
        </authorList>
    </citation>
    <scope>NUCLEOTIDE SEQUENCE [LARGE SCALE GENOMIC DNA]</scope>
    <source>
        <strain evidence="1 2">GMNB39</strain>
    </source>
</reference>
<sequence>MHANFNAPLDNELEEGICVIDVGC</sequence>